<evidence type="ECO:0000313" key="1">
    <source>
        <dbReference type="EMBL" id="MFD2412707.1"/>
    </source>
</evidence>
<accession>A0ABW5FF57</accession>
<comment type="caution">
    <text evidence="1">The sequence shown here is derived from an EMBL/GenBank/DDBJ whole genome shotgun (WGS) entry which is preliminary data.</text>
</comment>
<keyword evidence="2" id="KW-1185">Reference proteome</keyword>
<organism evidence="1 2">
    <name type="scientific">Paenibacillus rhizoplanae</name>
    <dbReference type="NCBI Taxonomy" id="1917181"/>
    <lineage>
        <taxon>Bacteria</taxon>
        <taxon>Bacillati</taxon>
        <taxon>Bacillota</taxon>
        <taxon>Bacilli</taxon>
        <taxon>Bacillales</taxon>
        <taxon>Paenibacillaceae</taxon>
        <taxon>Paenibacillus</taxon>
    </lineage>
</organism>
<dbReference type="Proteomes" id="UP001597448">
    <property type="component" value="Unassembled WGS sequence"/>
</dbReference>
<reference evidence="2" key="1">
    <citation type="journal article" date="2019" name="Int. J. Syst. Evol. Microbiol.">
        <title>The Global Catalogue of Microorganisms (GCM) 10K type strain sequencing project: providing services to taxonomists for standard genome sequencing and annotation.</title>
        <authorList>
            <consortium name="The Broad Institute Genomics Platform"/>
            <consortium name="The Broad Institute Genome Sequencing Center for Infectious Disease"/>
            <person name="Wu L."/>
            <person name="Ma J."/>
        </authorList>
    </citation>
    <scope>NUCLEOTIDE SEQUENCE [LARGE SCALE GENOMIC DNA]</scope>
    <source>
        <strain evidence="2">CCM 8725</strain>
    </source>
</reference>
<gene>
    <name evidence="1" type="ORF">ACFSX3_22705</name>
</gene>
<dbReference type="InterPro" id="IPR054271">
    <property type="entry name" value="DUF7002"/>
</dbReference>
<sequence length="228" mass="25799">MNPALIAAITKSPLRTSLYHFTRARNLPAMAALDALYAPAVLSPGHAAGLRRTTTLQVEYGGQTAMLNAHLRITPEAMDPYTTPEEFRRCLDRHVFLWPTWRDCLAMAAMYSRREPDESFAILQFSAPELLTGQFDRIRLSKYDSGSSPRFPHRMSYRKSCGMLLPLAEFMSIARRDIPTKPSEIKEVLVEGQLSPLSRYLQAVYCSEIQRVPEIWQPVCQPLDLAAL</sequence>
<protein>
    <submittedName>
        <fullName evidence="1">DUF7002 family protein</fullName>
    </submittedName>
</protein>
<dbReference type="Pfam" id="PF22531">
    <property type="entry name" value="DUF7002"/>
    <property type="match status" value="1"/>
</dbReference>
<dbReference type="EMBL" id="JBHUKY010000045">
    <property type="protein sequence ID" value="MFD2412707.1"/>
    <property type="molecule type" value="Genomic_DNA"/>
</dbReference>
<name>A0ABW5FF57_9BACL</name>
<dbReference type="RefSeq" id="WP_209990896.1">
    <property type="nucleotide sequence ID" value="NZ_JBHSVQ010000001.1"/>
</dbReference>
<evidence type="ECO:0000313" key="2">
    <source>
        <dbReference type="Proteomes" id="UP001597448"/>
    </source>
</evidence>
<proteinExistence type="predicted"/>